<sequence>TNMIGLLKALGATNYTIRKIFLWLSVFLIGKGMIWGNMIGLLLYFAQSQFKIFVLDPESYYVDSIPMSFSAWVFILLNTGTLLVSFLMLITPSFLVSRINPATSMRYE</sequence>
<name>A0A5J4QX14_9ZZZZ</name>
<comment type="caution">
    <text evidence="8">The sequence shown here is derived from an EMBL/GenBank/DDBJ whole genome shotgun (WGS) entry which is preliminary data.</text>
</comment>
<accession>A0A5J4QX14</accession>
<dbReference type="GO" id="GO:0044874">
    <property type="term" value="P:lipoprotein localization to outer membrane"/>
    <property type="evidence" value="ECO:0007669"/>
    <property type="project" value="TreeGrafter"/>
</dbReference>
<keyword evidence="2" id="KW-1003">Cell membrane</keyword>
<dbReference type="EMBL" id="SNRY01002363">
    <property type="protein sequence ID" value="KAA6325430.1"/>
    <property type="molecule type" value="Genomic_DNA"/>
</dbReference>
<evidence type="ECO:0000256" key="3">
    <source>
        <dbReference type="ARBA" id="ARBA00022692"/>
    </source>
</evidence>
<keyword evidence="5 6" id="KW-0472">Membrane</keyword>
<keyword evidence="4 6" id="KW-1133">Transmembrane helix</keyword>
<dbReference type="GO" id="GO:0098797">
    <property type="term" value="C:plasma membrane protein complex"/>
    <property type="evidence" value="ECO:0007669"/>
    <property type="project" value="TreeGrafter"/>
</dbReference>
<feature type="non-terminal residue" evidence="8">
    <location>
        <position position="1"/>
    </location>
</feature>
<feature type="transmembrane region" description="Helical" evidence="6">
    <location>
        <begin position="20"/>
        <end position="45"/>
    </location>
</feature>
<protein>
    <recommendedName>
        <fullName evidence="7">ABC3 transporter permease C-terminal domain-containing protein</fullName>
    </recommendedName>
</protein>
<evidence type="ECO:0000256" key="5">
    <source>
        <dbReference type="ARBA" id="ARBA00023136"/>
    </source>
</evidence>
<dbReference type="PANTHER" id="PTHR30489:SF0">
    <property type="entry name" value="LIPOPROTEIN-RELEASING SYSTEM TRANSMEMBRANE PROTEIN LOLE"/>
    <property type="match status" value="1"/>
</dbReference>
<dbReference type="Pfam" id="PF02687">
    <property type="entry name" value="FtsX"/>
    <property type="match status" value="1"/>
</dbReference>
<evidence type="ECO:0000313" key="8">
    <source>
        <dbReference type="EMBL" id="KAA6325430.1"/>
    </source>
</evidence>
<reference evidence="8" key="1">
    <citation type="submission" date="2019-03" db="EMBL/GenBank/DDBJ databases">
        <title>Single cell metagenomics reveals metabolic interactions within the superorganism composed of flagellate Streblomastix strix and complex community of Bacteroidetes bacteria on its surface.</title>
        <authorList>
            <person name="Treitli S.C."/>
            <person name="Kolisko M."/>
            <person name="Husnik F."/>
            <person name="Keeling P."/>
            <person name="Hampl V."/>
        </authorList>
    </citation>
    <scope>NUCLEOTIDE SEQUENCE</scope>
    <source>
        <strain evidence="8">STM</strain>
    </source>
</reference>
<proteinExistence type="predicted"/>
<evidence type="ECO:0000256" key="1">
    <source>
        <dbReference type="ARBA" id="ARBA00004651"/>
    </source>
</evidence>
<evidence type="ECO:0000256" key="4">
    <source>
        <dbReference type="ARBA" id="ARBA00022989"/>
    </source>
</evidence>
<dbReference type="PANTHER" id="PTHR30489">
    <property type="entry name" value="LIPOPROTEIN-RELEASING SYSTEM TRANSMEMBRANE PROTEIN LOLE"/>
    <property type="match status" value="1"/>
</dbReference>
<evidence type="ECO:0000256" key="2">
    <source>
        <dbReference type="ARBA" id="ARBA00022475"/>
    </source>
</evidence>
<feature type="domain" description="ABC3 transporter permease C-terminal" evidence="7">
    <location>
        <begin position="3"/>
        <end position="101"/>
    </location>
</feature>
<evidence type="ECO:0000259" key="7">
    <source>
        <dbReference type="Pfam" id="PF02687"/>
    </source>
</evidence>
<keyword evidence="3 6" id="KW-0812">Transmembrane</keyword>
<gene>
    <name evidence="8" type="ORF">EZS27_025352</name>
</gene>
<dbReference type="InterPro" id="IPR003838">
    <property type="entry name" value="ABC3_permease_C"/>
</dbReference>
<comment type="subcellular location">
    <subcellularLocation>
        <location evidence="1">Cell membrane</location>
        <topology evidence="1">Multi-pass membrane protein</topology>
    </subcellularLocation>
</comment>
<feature type="transmembrane region" description="Helical" evidence="6">
    <location>
        <begin position="65"/>
        <end position="90"/>
    </location>
</feature>
<dbReference type="InterPro" id="IPR051447">
    <property type="entry name" value="Lipoprotein-release_system"/>
</dbReference>
<evidence type="ECO:0000256" key="6">
    <source>
        <dbReference type="SAM" id="Phobius"/>
    </source>
</evidence>
<dbReference type="AlphaFoldDB" id="A0A5J4QX14"/>
<organism evidence="8">
    <name type="scientific">termite gut metagenome</name>
    <dbReference type="NCBI Taxonomy" id="433724"/>
    <lineage>
        <taxon>unclassified sequences</taxon>
        <taxon>metagenomes</taxon>
        <taxon>organismal metagenomes</taxon>
    </lineage>
</organism>